<accession>A0AAV1XZ16</accession>
<dbReference type="AlphaFoldDB" id="A0AAV1XZ16"/>
<sequence length="309" mass="34107">MEVVEQKPSSGYGKPPWVFRGSALYQLHLVKAEKAQACIPKEFKLVQAFGYTLGGFFLASYEDSPAGVFDELVVIAGLVWNRPTSCAWATKVYVNSDEACNHGRKEVGLPSEKARFSKTIEAISRQPRGIMSEFSDMIGINDMFFNPKDHMNVQVTKVKCLDQADSCNISLTSAVAVPALSWMGPAIKMSLPSFSGGTMYNPNLLKYSCQIECRVQAVQPMKVSSAMPLTNGDKDQSLEDHRANSLVVGDDQNDRQNLINYVMLSKPILALKFNQMRMQVEAPIVLSQCSKSSETSVSSVPLSNIERFV</sequence>
<name>A0AAV1XZ16_LUPLU</name>
<organism evidence="1 2">
    <name type="scientific">Lupinus luteus</name>
    <name type="common">European yellow lupine</name>
    <dbReference type="NCBI Taxonomy" id="3873"/>
    <lineage>
        <taxon>Eukaryota</taxon>
        <taxon>Viridiplantae</taxon>
        <taxon>Streptophyta</taxon>
        <taxon>Embryophyta</taxon>
        <taxon>Tracheophyta</taxon>
        <taxon>Spermatophyta</taxon>
        <taxon>Magnoliopsida</taxon>
        <taxon>eudicotyledons</taxon>
        <taxon>Gunneridae</taxon>
        <taxon>Pentapetalae</taxon>
        <taxon>rosids</taxon>
        <taxon>fabids</taxon>
        <taxon>Fabales</taxon>
        <taxon>Fabaceae</taxon>
        <taxon>Papilionoideae</taxon>
        <taxon>50 kb inversion clade</taxon>
        <taxon>genistoids sensu lato</taxon>
        <taxon>core genistoids</taxon>
        <taxon>Genisteae</taxon>
        <taxon>Lupinus</taxon>
    </lineage>
</organism>
<dbReference type="PANTHER" id="PTHR35467">
    <property type="match status" value="1"/>
</dbReference>
<dbReference type="EMBL" id="CAXHTB010000019">
    <property type="protein sequence ID" value="CAL0326483.1"/>
    <property type="molecule type" value="Genomic_DNA"/>
</dbReference>
<gene>
    <name evidence="1" type="ORF">LLUT_LOCUS27543</name>
</gene>
<dbReference type="PANTHER" id="PTHR35467:SF2">
    <property type="entry name" value="PROTEIN NEOXANTHIN-DEFICIENT 1"/>
    <property type="match status" value="1"/>
</dbReference>
<protein>
    <recommendedName>
        <fullName evidence="3">Protein NEOXANTHIN-DEFICIENT 1</fullName>
    </recommendedName>
</protein>
<proteinExistence type="predicted"/>
<evidence type="ECO:0000313" key="2">
    <source>
        <dbReference type="Proteomes" id="UP001497480"/>
    </source>
</evidence>
<comment type="caution">
    <text evidence="1">The sequence shown here is derived from an EMBL/GenBank/DDBJ whole genome shotgun (WGS) entry which is preliminary data.</text>
</comment>
<dbReference type="Gene3D" id="2.40.400.10">
    <property type="entry name" value="Acetoacetate decarboxylase-like"/>
    <property type="match status" value="1"/>
</dbReference>
<dbReference type="Proteomes" id="UP001497480">
    <property type="component" value="Unassembled WGS sequence"/>
</dbReference>
<evidence type="ECO:0000313" key="1">
    <source>
        <dbReference type="EMBL" id="CAL0326483.1"/>
    </source>
</evidence>
<dbReference type="InterPro" id="IPR023375">
    <property type="entry name" value="ADC_dom_sf"/>
</dbReference>
<keyword evidence="2" id="KW-1185">Reference proteome</keyword>
<dbReference type="SUPFAM" id="SSF160104">
    <property type="entry name" value="Acetoacetate decarboxylase-like"/>
    <property type="match status" value="1"/>
</dbReference>
<reference evidence="1 2" key="1">
    <citation type="submission" date="2024-03" db="EMBL/GenBank/DDBJ databases">
        <authorList>
            <person name="Martinez-Hernandez J."/>
        </authorList>
    </citation>
    <scope>NUCLEOTIDE SEQUENCE [LARGE SCALE GENOMIC DNA]</scope>
</reference>
<evidence type="ECO:0008006" key="3">
    <source>
        <dbReference type="Google" id="ProtNLM"/>
    </source>
</evidence>
<dbReference type="InterPro" id="IPR039343">
    <property type="entry name" value="NDX1-like"/>
</dbReference>